<evidence type="ECO:0000313" key="3">
    <source>
        <dbReference type="Proteomes" id="UP001215598"/>
    </source>
</evidence>
<dbReference type="AlphaFoldDB" id="A0AAD7J0R3"/>
<evidence type="ECO:0000313" key="2">
    <source>
        <dbReference type="EMBL" id="KAJ7752615.1"/>
    </source>
</evidence>
<protein>
    <submittedName>
        <fullName evidence="2">Uncharacterized protein</fullName>
    </submittedName>
</protein>
<keyword evidence="3" id="KW-1185">Reference proteome</keyword>
<reference evidence="2" key="1">
    <citation type="submission" date="2023-03" db="EMBL/GenBank/DDBJ databases">
        <title>Massive genome expansion in bonnet fungi (Mycena s.s.) driven by repeated elements and novel gene families across ecological guilds.</title>
        <authorList>
            <consortium name="Lawrence Berkeley National Laboratory"/>
            <person name="Harder C.B."/>
            <person name="Miyauchi S."/>
            <person name="Viragh M."/>
            <person name="Kuo A."/>
            <person name="Thoen E."/>
            <person name="Andreopoulos B."/>
            <person name="Lu D."/>
            <person name="Skrede I."/>
            <person name="Drula E."/>
            <person name="Henrissat B."/>
            <person name="Morin E."/>
            <person name="Kohler A."/>
            <person name="Barry K."/>
            <person name="LaButti K."/>
            <person name="Morin E."/>
            <person name="Salamov A."/>
            <person name="Lipzen A."/>
            <person name="Mereny Z."/>
            <person name="Hegedus B."/>
            <person name="Baldrian P."/>
            <person name="Stursova M."/>
            <person name="Weitz H."/>
            <person name="Taylor A."/>
            <person name="Grigoriev I.V."/>
            <person name="Nagy L.G."/>
            <person name="Martin F."/>
            <person name="Kauserud H."/>
        </authorList>
    </citation>
    <scope>NUCLEOTIDE SEQUENCE</scope>
    <source>
        <strain evidence="2">CBHHK182m</strain>
    </source>
</reference>
<feature type="compositionally biased region" description="Basic and acidic residues" evidence="1">
    <location>
        <begin position="98"/>
        <end position="108"/>
    </location>
</feature>
<evidence type="ECO:0000256" key="1">
    <source>
        <dbReference type="SAM" id="MobiDB-lite"/>
    </source>
</evidence>
<proteinExistence type="predicted"/>
<feature type="region of interest" description="Disordered" evidence="1">
    <location>
        <begin position="75"/>
        <end position="108"/>
    </location>
</feature>
<organism evidence="2 3">
    <name type="scientific">Mycena metata</name>
    <dbReference type="NCBI Taxonomy" id="1033252"/>
    <lineage>
        <taxon>Eukaryota</taxon>
        <taxon>Fungi</taxon>
        <taxon>Dikarya</taxon>
        <taxon>Basidiomycota</taxon>
        <taxon>Agaricomycotina</taxon>
        <taxon>Agaricomycetes</taxon>
        <taxon>Agaricomycetidae</taxon>
        <taxon>Agaricales</taxon>
        <taxon>Marasmiineae</taxon>
        <taxon>Mycenaceae</taxon>
        <taxon>Mycena</taxon>
    </lineage>
</organism>
<comment type="caution">
    <text evidence="2">The sequence shown here is derived from an EMBL/GenBank/DDBJ whole genome shotgun (WGS) entry which is preliminary data.</text>
</comment>
<sequence length="335" mass="38386">MAILKWGRGGRKLKKTNWKNNNTLGLNTEVLGHSKATTVFSTLRVYWKEELVSARQQKPRFRSLKGCGADHMMVKHARQHEPQSRDSGTSKAANWQAESDKEKESDVRRLATRGRNEAYLGRCTLRQPLIIHVTPHKSSILTFNSRGDIHCDRLRLLTAFEALCRSAGVPTLGLHSAVHTQLHSPRNTKRSYLGSSVNNCAEDLPTVTHPASPANVERWICHVQVHRDGYLGPLPLVGEKRTTRRNPRGDEKIYSFLTRVLDLGTGVRIRLISIWRGSWRVKVRHGWTTYPFSQGALQKVKDESLLRRRCRKRRQVNLGEWDFVRQINILDENLI</sequence>
<gene>
    <name evidence="2" type="ORF">B0H16DRAFT_1459794</name>
</gene>
<dbReference type="EMBL" id="JARKIB010000058">
    <property type="protein sequence ID" value="KAJ7752615.1"/>
    <property type="molecule type" value="Genomic_DNA"/>
</dbReference>
<accession>A0AAD7J0R3</accession>
<name>A0AAD7J0R3_9AGAR</name>
<feature type="compositionally biased region" description="Polar residues" evidence="1">
    <location>
        <begin position="85"/>
        <end position="97"/>
    </location>
</feature>
<dbReference type="Proteomes" id="UP001215598">
    <property type="component" value="Unassembled WGS sequence"/>
</dbReference>